<accession>A0ABR9ZCU4</accession>
<evidence type="ECO:0000313" key="1">
    <source>
        <dbReference type="EMBL" id="MBF4376245.1"/>
    </source>
</evidence>
<keyword evidence="2" id="KW-1185">Reference proteome</keyword>
<dbReference type="Proteomes" id="UP000726136">
    <property type="component" value="Unassembled WGS sequence"/>
</dbReference>
<evidence type="ECO:0000313" key="2">
    <source>
        <dbReference type="Proteomes" id="UP000726136"/>
    </source>
</evidence>
<comment type="caution">
    <text evidence="1">The sequence shown here is derived from an EMBL/GenBank/DDBJ whole genome shotgun (WGS) entry which is preliminary data.</text>
</comment>
<gene>
    <name evidence="1" type="ORF">EAY46_24995</name>
</gene>
<organism evidence="1 2">
    <name type="scientific">Vibrio anguillarum</name>
    <name type="common">Listonella anguillarum</name>
    <dbReference type="NCBI Taxonomy" id="55601"/>
    <lineage>
        <taxon>Bacteria</taxon>
        <taxon>Pseudomonadati</taxon>
        <taxon>Pseudomonadota</taxon>
        <taxon>Gammaproteobacteria</taxon>
        <taxon>Vibrionales</taxon>
        <taxon>Vibrionaceae</taxon>
        <taxon>Vibrio</taxon>
    </lineage>
</organism>
<dbReference type="EMBL" id="RDPI01000660">
    <property type="protein sequence ID" value="MBF4376245.1"/>
    <property type="molecule type" value="Genomic_DNA"/>
</dbReference>
<proteinExistence type="predicted"/>
<feature type="non-terminal residue" evidence="1">
    <location>
        <position position="25"/>
    </location>
</feature>
<reference evidence="1 2" key="1">
    <citation type="journal article" date="2021" name="PeerJ">
        <title>Analysis of 44 Vibrio anguillarum genomes reveals high genetic diversity.</title>
        <authorList>
            <person name="Hansen M.J."/>
            <person name="Dalsgaard I."/>
        </authorList>
    </citation>
    <scope>NUCLEOTIDE SEQUENCE [LARGE SCALE GENOMIC DNA]</scope>
    <source>
        <strain evidence="1 2">040915-1/1B</strain>
    </source>
</reference>
<name>A0ABR9ZCU4_VIBAN</name>
<sequence length="25" mass="2792">MKARIGISSEELIRKYMLNVAAGKI</sequence>
<protein>
    <submittedName>
        <fullName evidence="1">Transcriptional regulator</fullName>
    </submittedName>
</protein>